<dbReference type="Proteomes" id="UP000323136">
    <property type="component" value="Unassembled WGS sequence"/>
</dbReference>
<proteinExistence type="predicted"/>
<dbReference type="InterPro" id="IPR032185">
    <property type="entry name" value="DUF5017"/>
</dbReference>
<feature type="domain" description="DUF5689" evidence="2">
    <location>
        <begin position="45"/>
        <end position="265"/>
    </location>
</feature>
<dbReference type="AlphaFoldDB" id="A0A5S5DX15"/>
<evidence type="ECO:0000259" key="1">
    <source>
        <dbReference type="Pfam" id="PF16409"/>
    </source>
</evidence>
<evidence type="ECO:0000313" key="4">
    <source>
        <dbReference type="Proteomes" id="UP000323136"/>
    </source>
</evidence>
<comment type="caution">
    <text evidence="3">The sequence shown here is derived from an EMBL/GenBank/DDBJ whole genome shotgun (WGS) entry which is preliminary data.</text>
</comment>
<dbReference type="InterPro" id="IPR043744">
    <property type="entry name" value="DUF5689"/>
</dbReference>
<dbReference type="EMBL" id="VNIA01000001">
    <property type="protein sequence ID" value="TYP99606.1"/>
    <property type="molecule type" value="Genomic_DNA"/>
</dbReference>
<evidence type="ECO:0008006" key="5">
    <source>
        <dbReference type="Google" id="ProtNLM"/>
    </source>
</evidence>
<sequence>MKTKNIIKLIIVIVVFVFTFSACVEDSDYQIPDATTVQDPGLVVTNTIQSVKDMYQGSVVDFSILGDLIIEGYVVSSDETGNIYKTISIQDKPVDPTAAIQLAVDAVDMYTFYEVGRKVYVKLSGLGLEDNNGVLEIGALTGTVVDRISSTSYKNHIVRSIEVTTIQPLILPSINSVNDSYLNMLVQFENIQASNQDETYANVENTFSVNRTFKSCSDNETIILRNSGFADFRAQSIPNKRGTLTAVLGKYRTDFQLYIRSTEDVDFTEDRCDPVFEENFNSAVDNTTLDLSGWINYTEAGSAVWTEQVFNGNGYAELNPFGSGDASNINWLITPSIDLDAQDGEALTFQTEHAYPDAGHEPLQVLISTDFDGTEAGIATATWIALDFNVSYIVDFDEWFTFTDSGTIDLAGFSGNAYVAFRYTGSDTMNQNMTLHVENVKVAVQ</sequence>
<protein>
    <recommendedName>
        <fullName evidence="5">DUF5689 domain-containing protein</fullName>
    </recommendedName>
</protein>
<dbReference type="NCBIfam" id="NF038128">
    <property type="entry name" value="choice_anch_J"/>
    <property type="match status" value="1"/>
</dbReference>
<dbReference type="PROSITE" id="PS51257">
    <property type="entry name" value="PROKAR_LIPOPROTEIN"/>
    <property type="match status" value="1"/>
</dbReference>
<dbReference type="Pfam" id="PF16409">
    <property type="entry name" value="DUF5017"/>
    <property type="match status" value="1"/>
</dbReference>
<dbReference type="OrthoDB" id="1492759at2"/>
<gene>
    <name evidence="3" type="ORF">C7447_101206</name>
</gene>
<name>A0A5S5DX15_9FLAO</name>
<evidence type="ECO:0000313" key="3">
    <source>
        <dbReference type="EMBL" id="TYP99606.1"/>
    </source>
</evidence>
<dbReference type="RefSeq" id="WP_148868318.1">
    <property type="nucleotide sequence ID" value="NZ_VNIA01000001.1"/>
</dbReference>
<feature type="domain" description="DUF5017" evidence="1">
    <location>
        <begin position="340"/>
        <end position="434"/>
    </location>
</feature>
<reference evidence="3 4" key="1">
    <citation type="submission" date="2019-07" db="EMBL/GenBank/DDBJ databases">
        <title>Genomic Encyclopedia of Type Strains, Phase IV (KMG-IV): sequencing the most valuable type-strain genomes for metagenomic binning, comparative biology and taxonomic classification.</title>
        <authorList>
            <person name="Goeker M."/>
        </authorList>
    </citation>
    <scope>NUCLEOTIDE SEQUENCE [LARGE SCALE GENOMIC DNA]</scope>
    <source>
        <strain evidence="3 4">DSM 18961</strain>
    </source>
</reference>
<dbReference type="Pfam" id="PF18942">
    <property type="entry name" value="DUF5689"/>
    <property type="match status" value="1"/>
</dbReference>
<accession>A0A5S5DX15</accession>
<evidence type="ECO:0000259" key="2">
    <source>
        <dbReference type="Pfam" id="PF18942"/>
    </source>
</evidence>
<keyword evidence="4" id="KW-1185">Reference proteome</keyword>
<organism evidence="3 4">
    <name type="scientific">Tenacibaculum adriaticum</name>
    <dbReference type="NCBI Taxonomy" id="413713"/>
    <lineage>
        <taxon>Bacteria</taxon>
        <taxon>Pseudomonadati</taxon>
        <taxon>Bacteroidota</taxon>
        <taxon>Flavobacteriia</taxon>
        <taxon>Flavobacteriales</taxon>
        <taxon>Flavobacteriaceae</taxon>
        <taxon>Tenacibaculum</taxon>
    </lineage>
</organism>
<dbReference type="Gene3D" id="2.60.120.200">
    <property type="match status" value="1"/>
</dbReference>